<protein>
    <submittedName>
        <fullName evidence="11">Cation transporter</fullName>
    </submittedName>
</protein>
<dbReference type="Pfam" id="PF01545">
    <property type="entry name" value="Cation_efflux"/>
    <property type="match status" value="1"/>
</dbReference>
<sequence>MSDTRQEQRVLQVSIAATVCVAAIGFVGGLLARSQAILFDGVYSLVDVALTLVALAVLRLVAREDSPRFQYGYWHLEPMVEALGGAILSLACIYALANAMIGFSDGGHEVRYGAALAWALLLTVVDLAMAAWIGRHARRLESGLLALDARAWLLTGLMSLAVVLAFLIALGLRGGAYAHWTPYIDPLVLCLISLAVLPLPLRGAWRAMREVLQVAPDDLDRRVHEVMTAFVAEHGFVGFTSHVAKMGRMRFVEIHILTRPDYNPGSIGRADALRDGIAEQLGAREAQFWLTIDFTSDPAWT</sequence>
<dbReference type="InterPro" id="IPR058533">
    <property type="entry name" value="Cation_efflux_TM"/>
</dbReference>
<accession>A0A0R0AE63</accession>
<dbReference type="NCBIfam" id="TIGR01297">
    <property type="entry name" value="CDF"/>
    <property type="match status" value="1"/>
</dbReference>
<dbReference type="Proteomes" id="UP000051802">
    <property type="component" value="Unassembled WGS sequence"/>
</dbReference>
<dbReference type="InterPro" id="IPR027469">
    <property type="entry name" value="Cation_efflux_TMD_sf"/>
</dbReference>
<reference evidence="11 12" key="1">
    <citation type="submission" date="2015-10" db="EMBL/GenBank/DDBJ databases">
        <title>Genome sequencing and analysis of members of genus Stenotrophomonas.</title>
        <authorList>
            <person name="Patil P.P."/>
            <person name="Midha S."/>
            <person name="Patil P.B."/>
        </authorList>
    </citation>
    <scope>NUCLEOTIDE SEQUENCE [LARGE SCALE GENOMIC DNA]</scope>
    <source>
        <strain evidence="11 12">JCM 16536</strain>
    </source>
</reference>
<keyword evidence="7 9" id="KW-1133">Transmembrane helix</keyword>
<dbReference type="RefSeq" id="WP_057648069.1">
    <property type="nucleotide sequence ID" value="NZ_LLXU01000105.1"/>
</dbReference>
<evidence type="ECO:0000256" key="2">
    <source>
        <dbReference type="ARBA" id="ARBA00010212"/>
    </source>
</evidence>
<proteinExistence type="inferred from homology"/>
<keyword evidence="6" id="KW-0864">Zinc transport</keyword>
<keyword evidence="12" id="KW-1185">Reference proteome</keyword>
<evidence type="ECO:0000256" key="8">
    <source>
        <dbReference type="ARBA" id="ARBA00023136"/>
    </source>
</evidence>
<evidence type="ECO:0000313" key="12">
    <source>
        <dbReference type="Proteomes" id="UP000051802"/>
    </source>
</evidence>
<dbReference type="InterPro" id="IPR002524">
    <property type="entry name" value="Cation_efflux"/>
</dbReference>
<keyword evidence="6" id="KW-0406">Ion transport</keyword>
<dbReference type="GO" id="GO:0005886">
    <property type="term" value="C:plasma membrane"/>
    <property type="evidence" value="ECO:0007669"/>
    <property type="project" value="TreeGrafter"/>
</dbReference>
<feature type="domain" description="Cation efflux protein transmembrane" evidence="10">
    <location>
        <begin position="11"/>
        <end position="209"/>
    </location>
</feature>
<dbReference type="GO" id="GO:0015341">
    <property type="term" value="F:zinc efflux antiporter activity"/>
    <property type="evidence" value="ECO:0007669"/>
    <property type="project" value="TreeGrafter"/>
</dbReference>
<feature type="transmembrane region" description="Helical" evidence="9">
    <location>
        <begin position="12"/>
        <end position="31"/>
    </location>
</feature>
<feature type="transmembrane region" description="Helical" evidence="9">
    <location>
        <begin position="115"/>
        <end position="133"/>
    </location>
</feature>
<keyword evidence="8 9" id="KW-0472">Membrane</keyword>
<keyword evidence="4" id="KW-0410">Iron transport</keyword>
<name>A0A0R0AE63_9GAMM</name>
<feature type="transmembrane region" description="Helical" evidence="9">
    <location>
        <begin position="153"/>
        <end position="171"/>
    </location>
</feature>
<feature type="transmembrane region" description="Helical" evidence="9">
    <location>
        <begin position="183"/>
        <end position="201"/>
    </location>
</feature>
<dbReference type="PANTHER" id="PTHR43840:SF15">
    <property type="entry name" value="MITOCHONDRIAL METAL TRANSPORTER 1-RELATED"/>
    <property type="match status" value="1"/>
</dbReference>
<dbReference type="GO" id="GO:0015086">
    <property type="term" value="F:cadmium ion transmembrane transporter activity"/>
    <property type="evidence" value="ECO:0007669"/>
    <property type="project" value="TreeGrafter"/>
</dbReference>
<evidence type="ECO:0000256" key="4">
    <source>
        <dbReference type="ARBA" id="ARBA00022496"/>
    </source>
</evidence>
<keyword evidence="6" id="KW-0862">Zinc</keyword>
<dbReference type="GO" id="GO:0006882">
    <property type="term" value="P:intracellular zinc ion homeostasis"/>
    <property type="evidence" value="ECO:0007669"/>
    <property type="project" value="TreeGrafter"/>
</dbReference>
<dbReference type="EMBL" id="LLXU01000105">
    <property type="protein sequence ID" value="KRG39713.1"/>
    <property type="molecule type" value="Genomic_DNA"/>
</dbReference>
<comment type="subcellular location">
    <subcellularLocation>
        <location evidence="1">Membrane</location>
        <topology evidence="1">Multi-pass membrane protein</topology>
    </subcellularLocation>
</comment>
<dbReference type="SUPFAM" id="SSF161111">
    <property type="entry name" value="Cation efflux protein transmembrane domain-like"/>
    <property type="match status" value="1"/>
</dbReference>
<evidence type="ECO:0000256" key="5">
    <source>
        <dbReference type="ARBA" id="ARBA00022692"/>
    </source>
</evidence>
<feature type="transmembrane region" description="Helical" evidence="9">
    <location>
        <begin position="82"/>
        <end position="103"/>
    </location>
</feature>
<keyword evidence="5 9" id="KW-0812">Transmembrane</keyword>
<evidence type="ECO:0000259" key="10">
    <source>
        <dbReference type="Pfam" id="PF01545"/>
    </source>
</evidence>
<evidence type="ECO:0000256" key="6">
    <source>
        <dbReference type="ARBA" id="ARBA00022906"/>
    </source>
</evidence>
<keyword evidence="3" id="KW-0813">Transport</keyword>
<gene>
    <name evidence="11" type="ORF">ARC20_13610</name>
</gene>
<dbReference type="Gene3D" id="1.20.1510.10">
    <property type="entry name" value="Cation efflux protein transmembrane domain"/>
    <property type="match status" value="1"/>
</dbReference>
<dbReference type="AlphaFoldDB" id="A0A0R0AE63"/>
<organism evidence="11 12">
    <name type="scientific">Stenotrophomonas panacihumi</name>
    <dbReference type="NCBI Taxonomy" id="676599"/>
    <lineage>
        <taxon>Bacteria</taxon>
        <taxon>Pseudomonadati</taxon>
        <taxon>Pseudomonadota</taxon>
        <taxon>Gammaproteobacteria</taxon>
        <taxon>Lysobacterales</taxon>
        <taxon>Lysobacteraceae</taxon>
        <taxon>Stenotrophomonas</taxon>
    </lineage>
</organism>
<keyword evidence="4" id="KW-0408">Iron</keyword>
<dbReference type="STRING" id="676599.ARC20_13610"/>
<feature type="transmembrane region" description="Helical" evidence="9">
    <location>
        <begin position="43"/>
        <end position="62"/>
    </location>
</feature>
<evidence type="ECO:0000313" key="11">
    <source>
        <dbReference type="EMBL" id="KRG39713.1"/>
    </source>
</evidence>
<comment type="similarity">
    <text evidence="2">Belongs to the cation diffusion facilitator (CDF) transporter (TC 2.A.4) family. FieF subfamily.</text>
</comment>
<dbReference type="PANTHER" id="PTHR43840">
    <property type="entry name" value="MITOCHONDRIAL METAL TRANSPORTER 1-RELATED"/>
    <property type="match status" value="1"/>
</dbReference>
<dbReference type="GO" id="GO:0015093">
    <property type="term" value="F:ferrous iron transmembrane transporter activity"/>
    <property type="evidence" value="ECO:0007669"/>
    <property type="project" value="TreeGrafter"/>
</dbReference>
<evidence type="ECO:0000256" key="7">
    <source>
        <dbReference type="ARBA" id="ARBA00022989"/>
    </source>
</evidence>
<comment type="caution">
    <text evidence="11">The sequence shown here is derived from an EMBL/GenBank/DDBJ whole genome shotgun (WGS) entry which is preliminary data.</text>
</comment>
<dbReference type="OrthoDB" id="2388015at2"/>
<evidence type="ECO:0000256" key="3">
    <source>
        <dbReference type="ARBA" id="ARBA00022448"/>
    </source>
</evidence>
<dbReference type="InterPro" id="IPR050291">
    <property type="entry name" value="CDF_Transporter"/>
</dbReference>
<evidence type="ECO:0000256" key="9">
    <source>
        <dbReference type="SAM" id="Phobius"/>
    </source>
</evidence>
<evidence type="ECO:0000256" key="1">
    <source>
        <dbReference type="ARBA" id="ARBA00004141"/>
    </source>
</evidence>